<dbReference type="Gene3D" id="4.10.240.10">
    <property type="entry name" value="Zn(2)-C6 fungal-type DNA-binding domain"/>
    <property type="match status" value="1"/>
</dbReference>
<evidence type="ECO:0000256" key="3">
    <source>
        <dbReference type="ARBA" id="ARBA00022833"/>
    </source>
</evidence>
<proteinExistence type="predicted"/>
<accession>A0ABR3ZNW2</accession>
<keyword evidence="6" id="KW-0804">Transcription</keyword>
<feature type="compositionally biased region" description="Low complexity" evidence="8">
    <location>
        <begin position="40"/>
        <end position="53"/>
    </location>
</feature>
<keyword evidence="5" id="KW-0238">DNA-binding</keyword>
<dbReference type="CDD" id="cd12148">
    <property type="entry name" value="fungal_TF_MHR"/>
    <property type="match status" value="1"/>
</dbReference>
<dbReference type="EMBL" id="JAWDJO010000001">
    <property type="protein sequence ID" value="KAL1902105.1"/>
    <property type="molecule type" value="Genomic_DNA"/>
</dbReference>
<feature type="region of interest" description="Disordered" evidence="8">
    <location>
        <begin position="523"/>
        <end position="551"/>
    </location>
</feature>
<feature type="compositionally biased region" description="Polar residues" evidence="8">
    <location>
        <begin position="523"/>
        <end position="533"/>
    </location>
</feature>
<dbReference type="PANTHER" id="PTHR31845:SF34">
    <property type="entry name" value="TRANSCRIPTIONAL ACTIVATOR OF PROTEASES PRTT"/>
    <property type="match status" value="1"/>
</dbReference>
<evidence type="ECO:0000256" key="7">
    <source>
        <dbReference type="ARBA" id="ARBA00023242"/>
    </source>
</evidence>
<keyword evidence="7" id="KW-0539">Nucleus</keyword>
<keyword evidence="2" id="KW-0479">Metal-binding</keyword>
<gene>
    <name evidence="9" type="ORF">Cpir12675_000002</name>
</gene>
<evidence type="ECO:0000256" key="8">
    <source>
        <dbReference type="SAM" id="MobiDB-lite"/>
    </source>
</evidence>
<comment type="caution">
    <text evidence="9">The sequence shown here is derived from an EMBL/GenBank/DDBJ whole genome shotgun (WGS) entry which is preliminary data.</text>
</comment>
<evidence type="ECO:0000313" key="9">
    <source>
        <dbReference type="EMBL" id="KAL1902105.1"/>
    </source>
</evidence>
<dbReference type="PANTHER" id="PTHR31845">
    <property type="entry name" value="FINGER DOMAIN PROTEIN, PUTATIVE-RELATED"/>
    <property type="match status" value="1"/>
</dbReference>
<feature type="region of interest" description="Disordered" evidence="8">
    <location>
        <begin position="1"/>
        <end position="28"/>
    </location>
</feature>
<keyword evidence="4" id="KW-0805">Transcription regulation</keyword>
<dbReference type="SUPFAM" id="SSF57701">
    <property type="entry name" value="Zn2/Cys6 DNA-binding domain"/>
    <property type="match status" value="1"/>
</dbReference>
<feature type="compositionally biased region" description="Low complexity" evidence="8">
    <location>
        <begin position="534"/>
        <end position="550"/>
    </location>
</feature>
<keyword evidence="10" id="KW-1185">Reference proteome</keyword>
<evidence type="ECO:0000313" key="10">
    <source>
        <dbReference type="Proteomes" id="UP001583280"/>
    </source>
</evidence>
<sequence length="755" mass="81817">MEHSATTSTASAASGSSPTSDQGDVDIKYVAHTADSAAVVSTAAPGSSDVSGPSPAPGPASAPKTSTAGGKSSEPPASGSVAAEVAAATAAGASGDQPKQRRRRRIFSCESCQRLKCRCDYDPNLQSCRRCQLLRIRCSRQDQDRLEPLPRPLAIGQASEDRIRALEDALAETQAMVKKLSSCVLNMPLDIHEHDEESPPTNTIDAGPERISDPADHAISSAPVVVIRELGSRWAMANRKRKEYAMFDLVAAQLLDAKTADELIKIFFEFRGQTYHLDIPHGLSSETMRAQSPFLHSVCCLYAMTYVPEVYATSLHQRVYEKVRLSLGQILLTSPLHLEEIQGIFLMSNNATAPSENGPEYIDSWMLTGYCAEQAMLCISFSTIVNNIKAGQTTANDRAAIRLWATICVHHLRWAATTGRPSVIPERYIEQCNTLLSFYEATMQDGMLLAEIMLYSVLFQKLGHQPQLDTSGVCLTFDPWKRKWAHLLSLQTSSMLQIGYNLACLTLCVRSLEDLGERISSSTILSSPGNMQESTPSSSGPTSNSTIPTSDPNDTRALLHLGVARSVQGVLETFLSMPHAQKISSTTNTLLAVGYCSLILAHYDAAHSHVSNEKCQELVFKYEEWCAATRGKEWALSTARLARDLLIARLHPSSAVSERGGTNGSTNSTSRRRAEYHGNFSAAHHRAMGMPPAAHGAAHSAVSADPMAIDSAAAGSGVPVGWDPDASHATYNFTQSDFPNIEDFFSGGFLDFPRH</sequence>
<organism evidence="9 10">
    <name type="scientific">Ceratocystis pirilliformis</name>
    <dbReference type="NCBI Taxonomy" id="259994"/>
    <lineage>
        <taxon>Eukaryota</taxon>
        <taxon>Fungi</taxon>
        <taxon>Dikarya</taxon>
        <taxon>Ascomycota</taxon>
        <taxon>Pezizomycotina</taxon>
        <taxon>Sordariomycetes</taxon>
        <taxon>Hypocreomycetidae</taxon>
        <taxon>Microascales</taxon>
        <taxon>Ceratocystidaceae</taxon>
        <taxon>Ceratocystis</taxon>
    </lineage>
</organism>
<comment type="subcellular location">
    <subcellularLocation>
        <location evidence="1">Nucleus</location>
    </subcellularLocation>
</comment>
<evidence type="ECO:0000256" key="4">
    <source>
        <dbReference type="ARBA" id="ARBA00023015"/>
    </source>
</evidence>
<evidence type="ECO:0008006" key="11">
    <source>
        <dbReference type="Google" id="ProtNLM"/>
    </source>
</evidence>
<feature type="compositionally biased region" description="Low complexity" evidence="8">
    <location>
        <begin position="77"/>
        <end position="95"/>
    </location>
</feature>
<protein>
    <recommendedName>
        <fullName evidence="11">Zn(2)-C6 fungal-type domain-containing protein</fullName>
    </recommendedName>
</protein>
<evidence type="ECO:0000256" key="2">
    <source>
        <dbReference type="ARBA" id="ARBA00022723"/>
    </source>
</evidence>
<dbReference type="InterPro" id="IPR051089">
    <property type="entry name" value="prtT"/>
</dbReference>
<feature type="region of interest" description="Disordered" evidence="8">
    <location>
        <begin position="40"/>
        <end position="103"/>
    </location>
</feature>
<evidence type="ECO:0000256" key="1">
    <source>
        <dbReference type="ARBA" id="ARBA00004123"/>
    </source>
</evidence>
<evidence type="ECO:0000256" key="6">
    <source>
        <dbReference type="ARBA" id="ARBA00023163"/>
    </source>
</evidence>
<name>A0ABR3ZNW2_9PEZI</name>
<feature type="compositionally biased region" description="Low complexity" evidence="8">
    <location>
        <begin position="1"/>
        <end position="20"/>
    </location>
</feature>
<evidence type="ECO:0000256" key="5">
    <source>
        <dbReference type="ARBA" id="ARBA00023125"/>
    </source>
</evidence>
<dbReference type="InterPro" id="IPR036864">
    <property type="entry name" value="Zn2-C6_fun-type_DNA-bd_sf"/>
</dbReference>
<keyword evidence="3" id="KW-0862">Zinc</keyword>
<dbReference type="Proteomes" id="UP001583280">
    <property type="component" value="Unassembled WGS sequence"/>
</dbReference>
<reference evidence="9 10" key="1">
    <citation type="journal article" date="2024" name="IMA Fungus">
        <title>IMA Genome - F19 : A genome assembly and annotation guide to empower mycologists, including annotated draft genome sequences of Ceratocystis pirilliformis, Diaporthe australafricana, Fusarium ophioides, Paecilomyces lecythidis, and Sporothrix stenoceras.</title>
        <authorList>
            <person name="Aylward J."/>
            <person name="Wilson A.M."/>
            <person name="Visagie C.M."/>
            <person name="Spraker J."/>
            <person name="Barnes I."/>
            <person name="Buitendag C."/>
            <person name="Ceriani C."/>
            <person name="Del Mar Angel L."/>
            <person name="du Plessis D."/>
            <person name="Fuchs T."/>
            <person name="Gasser K."/>
            <person name="Kramer D."/>
            <person name="Li W."/>
            <person name="Munsamy K."/>
            <person name="Piso A."/>
            <person name="Price J.L."/>
            <person name="Sonnekus B."/>
            <person name="Thomas C."/>
            <person name="van der Nest A."/>
            <person name="van Dijk A."/>
            <person name="van Heerden A."/>
            <person name="van Vuuren N."/>
            <person name="Yilmaz N."/>
            <person name="Duong T.A."/>
            <person name="van der Merwe N.A."/>
            <person name="Wingfield M.J."/>
            <person name="Wingfield B.D."/>
        </authorList>
    </citation>
    <scope>NUCLEOTIDE SEQUENCE [LARGE SCALE GENOMIC DNA]</scope>
    <source>
        <strain evidence="9 10">CMW 12675</strain>
    </source>
</reference>